<organism evidence="1 2">
    <name type="scientific">Novacetimonas cocois</name>
    <dbReference type="NCBI Taxonomy" id="1747507"/>
    <lineage>
        <taxon>Bacteria</taxon>
        <taxon>Pseudomonadati</taxon>
        <taxon>Pseudomonadota</taxon>
        <taxon>Alphaproteobacteria</taxon>
        <taxon>Acetobacterales</taxon>
        <taxon>Acetobacteraceae</taxon>
        <taxon>Novacetimonas</taxon>
    </lineage>
</organism>
<dbReference type="OrthoDB" id="9906333at2"/>
<dbReference type="RefSeq" id="WP_113596117.1">
    <property type="nucleotide sequence ID" value="NZ_QEXL01000010.1"/>
</dbReference>
<dbReference type="EMBL" id="QEXL01000010">
    <property type="protein sequence ID" value="RBM06808.1"/>
    <property type="molecule type" value="Genomic_DNA"/>
</dbReference>
<comment type="caution">
    <text evidence="1">The sequence shown here is derived from an EMBL/GenBank/DDBJ whole genome shotgun (WGS) entry which is preliminary data.</text>
</comment>
<evidence type="ECO:0000313" key="2">
    <source>
        <dbReference type="Proteomes" id="UP000252680"/>
    </source>
</evidence>
<proteinExistence type="predicted"/>
<name>A0A365YWL1_9PROT</name>
<accession>A0A365YWL1</accession>
<sequence>MILLDYLVRNAALYQAGEANGIASITGTGRLVRAGKRLDAHLLNHRGLYAPFCAFSVKYLDIIRKGKEPYDSLYAGMVPTQIFLSAVDMDLRNGGHCAEKVAPFYRTEAEHANTDYVASMCAGGFENHNRPEAACNIIRNNMAPGK</sequence>
<reference evidence="1 2" key="1">
    <citation type="submission" date="2018-05" db="EMBL/GenBank/DDBJ databases">
        <title>Komagataeibacter cocois sp. nov., for a novel cellulose- producing strain isolated from coconut milk.</title>
        <authorList>
            <person name="Liu L."/>
            <person name="Wang Y."/>
            <person name="Liu S."/>
            <person name="Bi J."/>
            <person name="Chen H."/>
            <person name="Deng J."/>
            <person name="Zhang C."/>
            <person name="Hu Q."/>
            <person name="Li C."/>
        </authorList>
    </citation>
    <scope>NUCLEOTIDE SEQUENCE [LARGE SCALE GENOMIC DNA]</scope>
    <source>
        <strain evidence="1 2">WE7</strain>
    </source>
</reference>
<protein>
    <submittedName>
        <fullName evidence="1">Uncharacterized protein</fullName>
    </submittedName>
</protein>
<evidence type="ECO:0000313" key="1">
    <source>
        <dbReference type="EMBL" id="RBM06808.1"/>
    </source>
</evidence>
<dbReference type="AlphaFoldDB" id="A0A365YWL1"/>
<gene>
    <name evidence="1" type="ORF">NJLHNGOC_08770</name>
</gene>
<dbReference type="Proteomes" id="UP000252680">
    <property type="component" value="Unassembled WGS sequence"/>
</dbReference>
<keyword evidence="2" id="KW-1185">Reference proteome</keyword>